<sequence length="343" mass="38916">MKKLIIFLITIIFINAKIIKDSLGREVNMPEKVNKIVAIGPGALRMVVYLKSQNKVVGIEFKEKKFMPYARPYIAANKFLLKLPVIGVGGPNPNPNLEKIISIKPDVIIAGYINKSYANLISKKTGIPVFVITYGNIGNFANKKFFNSIRALGKVLNKEKRANDVINFINDMQKDLENRKININKKVYIGAVAFKGLHSLTTTISKFPPFEILGIKNVISKNIKSPFNISLETLYKVNPDIIFIDESGLKLVKKELFKYKNLQAFKQHQTYGILPYNLYMTNIGTAYLDTYFIGKVLDPQKFKDIDIEKKADEIYTFLVGKNVYPLMTKKLGGLKKLELLQKN</sequence>
<evidence type="ECO:0000313" key="2">
    <source>
        <dbReference type="EMBL" id="EDM24080.1"/>
    </source>
</evidence>
<dbReference type="Pfam" id="PF01497">
    <property type="entry name" value="Peripla_BP_2"/>
    <property type="match status" value="1"/>
</dbReference>
<dbReference type="EMBL" id="ABCJ01000002">
    <property type="protein sequence ID" value="EDM24080.1"/>
    <property type="molecule type" value="Genomic_DNA"/>
</dbReference>
<dbReference type="SUPFAM" id="SSF53807">
    <property type="entry name" value="Helical backbone' metal receptor"/>
    <property type="match status" value="1"/>
</dbReference>
<gene>
    <name evidence="2" type="ORF">CMTB2_07491</name>
</gene>
<proteinExistence type="predicted"/>
<dbReference type="InterPro" id="IPR002491">
    <property type="entry name" value="ABC_transptr_periplasmic_BD"/>
</dbReference>
<organism evidence="2 3">
    <name type="scientific">Caminibacter mediatlanticus TB-2</name>
    <dbReference type="NCBI Taxonomy" id="391592"/>
    <lineage>
        <taxon>Bacteria</taxon>
        <taxon>Pseudomonadati</taxon>
        <taxon>Campylobacterota</taxon>
        <taxon>Epsilonproteobacteria</taxon>
        <taxon>Nautiliales</taxon>
        <taxon>Nautiliaceae</taxon>
        <taxon>Caminibacter</taxon>
    </lineage>
</organism>
<dbReference type="Proteomes" id="UP000003288">
    <property type="component" value="Unassembled WGS sequence"/>
</dbReference>
<evidence type="ECO:0000259" key="1">
    <source>
        <dbReference type="PROSITE" id="PS50983"/>
    </source>
</evidence>
<dbReference type="PANTHER" id="PTHR30535:SF34">
    <property type="entry name" value="MOLYBDATE-BINDING PROTEIN MOLA"/>
    <property type="match status" value="1"/>
</dbReference>
<reference evidence="2 3" key="1">
    <citation type="journal article" date="2011" name="Stand. Genomic Sci.">
        <title>Draft genome sequence of Caminibacter mediatlanticus strain TB-2, an epsilonproteobacterium isolated from a deep-sea hydrothermal vent.</title>
        <authorList>
            <person name="Giovannelli D."/>
            <person name="Ferriera S."/>
            <person name="Johnson J."/>
            <person name="Kravitz S."/>
            <person name="Perez-Rodriguez I."/>
            <person name="Ricci J."/>
            <person name="O'Brien C."/>
            <person name="Voordeckers J.W."/>
            <person name="Bini E."/>
            <person name="Vetriani C."/>
        </authorList>
    </citation>
    <scope>NUCLEOTIDE SEQUENCE [LARGE SCALE GENOMIC DNA]</scope>
    <source>
        <strain evidence="2 3">TB-2</strain>
    </source>
</reference>
<dbReference type="RefSeq" id="WP_007474084.1">
    <property type="nucleotide sequence ID" value="NZ_ABCJ01000002.1"/>
</dbReference>
<name>A0AAI9F2T0_9BACT</name>
<dbReference type="Gene3D" id="3.40.50.1980">
    <property type="entry name" value="Nitrogenase molybdenum iron protein domain"/>
    <property type="match status" value="2"/>
</dbReference>
<evidence type="ECO:0000313" key="3">
    <source>
        <dbReference type="Proteomes" id="UP000003288"/>
    </source>
</evidence>
<accession>A0AAI9F2T0</accession>
<dbReference type="CDD" id="cd01147">
    <property type="entry name" value="HemV-2"/>
    <property type="match status" value="1"/>
</dbReference>
<protein>
    <recommendedName>
        <fullName evidence="1">Fe/B12 periplasmic-binding domain-containing protein</fullName>
    </recommendedName>
</protein>
<dbReference type="InterPro" id="IPR050902">
    <property type="entry name" value="ABC_Transporter_SBP"/>
</dbReference>
<dbReference type="PANTHER" id="PTHR30535">
    <property type="entry name" value="VITAMIN B12-BINDING PROTEIN"/>
    <property type="match status" value="1"/>
</dbReference>
<dbReference type="AlphaFoldDB" id="A0AAI9F2T0"/>
<dbReference type="PROSITE" id="PS50983">
    <property type="entry name" value="FE_B12_PBP"/>
    <property type="match status" value="1"/>
</dbReference>
<feature type="domain" description="Fe/B12 periplasmic-binding" evidence="1">
    <location>
        <begin position="35"/>
        <end position="301"/>
    </location>
</feature>
<comment type="caution">
    <text evidence="2">The sequence shown here is derived from an EMBL/GenBank/DDBJ whole genome shotgun (WGS) entry which is preliminary data.</text>
</comment>